<organism evidence="5 6">
    <name type="scientific">Ohessyouella blattaphilus</name>
    <dbReference type="NCBI Taxonomy" id="2949333"/>
    <lineage>
        <taxon>Bacteria</taxon>
        <taxon>Bacillati</taxon>
        <taxon>Bacillota</taxon>
        <taxon>Clostridia</taxon>
        <taxon>Lachnospirales</taxon>
        <taxon>Lachnospiraceae</taxon>
        <taxon>Ohessyouella</taxon>
    </lineage>
</organism>
<evidence type="ECO:0000313" key="6">
    <source>
        <dbReference type="Proteomes" id="UP001523565"/>
    </source>
</evidence>
<accession>A0ABT1ELF5</accession>
<dbReference type="Pfam" id="PF08664">
    <property type="entry name" value="YcbB"/>
    <property type="match status" value="1"/>
</dbReference>
<reference evidence="5 6" key="1">
    <citation type="journal article" date="2022" name="Genome Biol. Evol.">
        <title>Host diet, physiology and behaviors set the stage for Lachnospiraceae cladogenesis.</title>
        <authorList>
            <person name="Vera-Ponce De Leon A."/>
            <person name="Schneider M."/>
            <person name="Jahnes B.C."/>
            <person name="Sadowski V."/>
            <person name="Camuy-Velez L.A."/>
            <person name="Duan J."/>
            <person name="Sabree Z.L."/>
        </authorList>
    </citation>
    <scope>NUCLEOTIDE SEQUENCE [LARGE SCALE GENOMIC DNA]</scope>
    <source>
        <strain evidence="5 6">PAL227</strain>
    </source>
</reference>
<dbReference type="RefSeq" id="WP_262070394.1">
    <property type="nucleotide sequence ID" value="NZ_JAMXOC010000044.1"/>
</dbReference>
<protein>
    <recommendedName>
        <fullName evidence="1">Stage 0 sporulation protein A homolog</fullName>
    </recommendedName>
</protein>
<dbReference type="PANTHER" id="PTHR43228">
    <property type="entry name" value="TWO-COMPONENT RESPONSE REGULATOR"/>
    <property type="match status" value="1"/>
</dbReference>
<name>A0ABT1ELF5_9FIRM</name>
<gene>
    <name evidence="5" type="ORF">NK118_14875</name>
</gene>
<comment type="function">
    <text evidence="2">May play the central regulatory role in sporulation. It may be an element of the effector pathway responsible for the activation of sporulation genes in response to nutritional stress. Spo0A may act in concert with spo0H (a sigma factor) to control the expression of some genes that are critical to the sporulation process.</text>
</comment>
<dbReference type="PANTHER" id="PTHR43228:SF8">
    <property type="entry name" value="TRANSCRIPTIONAL REGULATORY PROTEIN GLNL"/>
    <property type="match status" value="1"/>
</dbReference>
<dbReference type="Gene3D" id="3.40.50.2300">
    <property type="match status" value="1"/>
</dbReference>
<dbReference type="InterPro" id="IPR013972">
    <property type="entry name" value="YcbB"/>
</dbReference>
<feature type="domain" description="Response regulatory" evidence="4">
    <location>
        <begin position="2"/>
        <end position="118"/>
    </location>
</feature>
<dbReference type="InterPro" id="IPR001789">
    <property type="entry name" value="Sig_transdc_resp-reg_receiver"/>
</dbReference>
<comment type="caution">
    <text evidence="5">The sequence shown here is derived from an EMBL/GenBank/DDBJ whole genome shotgun (WGS) entry which is preliminary data.</text>
</comment>
<dbReference type="Pfam" id="PF00072">
    <property type="entry name" value="Response_reg"/>
    <property type="match status" value="1"/>
</dbReference>
<dbReference type="SMART" id="SM00448">
    <property type="entry name" value="REC"/>
    <property type="match status" value="1"/>
</dbReference>
<sequence length="281" mass="31507">MKIYLLDDDRHILLLLKQIIEVRELGEICGMSTNPATAQDELLDLQPDLLLIDLLMPEMDGIAVTKSLKEKGLRSGVIMLSQVSSKEMIAKAYENGVEFFIQKPINAVEVEAVIKNVGEKQAIQETYEKIKGLFSEPKPSDIVKEKPGKGNEVVTNILRQLGIVGETGSRDILRITEYLLERGIYLGEVTLGEVCTALQESPKTMEQRVRRAAMNGLGHLANLGLEDFGNPTFEEYANTLYSFSQVRKEMDYIKGKSSERGNVKVRNFLNALVTYCQNEHL</sequence>
<evidence type="ECO:0000256" key="3">
    <source>
        <dbReference type="PROSITE-ProRule" id="PRU00169"/>
    </source>
</evidence>
<dbReference type="SUPFAM" id="SSF52172">
    <property type="entry name" value="CheY-like"/>
    <property type="match status" value="1"/>
</dbReference>
<feature type="modified residue" description="4-aspartylphosphate" evidence="3">
    <location>
        <position position="53"/>
    </location>
</feature>
<evidence type="ECO:0000256" key="1">
    <source>
        <dbReference type="ARBA" id="ARBA00018672"/>
    </source>
</evidence>
<dbReference type="Proteomes" id="UP001523565">
    <property type="component" value="Unassembled WGS sequence"/>
</dbReference>
<evidence type="ECO:0000259" key="4">
    <source>
        <dbReference type="PROSITE" id="PS50110"/>
    </source>
</evidence>
<keyword evidence="6" id="KW-1185">Reference proteome</keyword>
<dbReference type="PROSITE" id="PS50110">
    <property type="entry name" value="RESPONSE_REGULATORY"/>
    <property type="match status" value="1"/>
</dbReference>
<keyword evidence="3" id="KW-0597">Phosphoprotein</keyword>
<evidence type="ECO:0000313" key="5">
    <source>
        <dbReference type="EMBL" id="MCP1111535.1"/>
    </source>
</evidence>
<evidence type="ECO:0000256" key="2">
    <source>
        <dbReference type="ARBA" id="ARBA00024867"/>
    </source>
</evidence>
<dbReference type="EMBL" id="JAMZFV010000044">
    <property type="protein sequence ID" value="MCP1111535.1"/>
    <property type="molecule type" value="Genomic_DNA"/>
</dbReference>
<dbReference type="InterPro" id="IPR052048">
    <property type="entry name" value="ST_Response_Regulator"/>
</dbReference>
<dbReference type="InterPro" id="IPR011006">
    <property type="entry name" value="CheY-like_superfamily"/>
</dbReference>
<proteinExistence type="predicted"/>